<dbReference type="SMART" id="SM00220">
    <property type="entry name" value="S_TKc"/>
    <property type="match status" value="1"/>
</dbReference>
<dbReference type="EC" id="2.7.11.1" evidence="1"/>
<evidence type="ECO:0000256" key="1">
    <source>
        <dbReference type="ARBA" id="ARBA00012513"/>
    </source>
</evidence>
<evidence type="ECO:0000256" key="3">
    <source>
        <dbReference type="ARBA" id="ARBA00022679"/>
    </source>
</evidence>
<comment type="caution">
    <text evidence="11">The sequence shown here is derived from an EMBL/GenBank/DDBJ whole genome shotgun (WGS) entry which is preliminary data.</text>
</comment>
<dbReference type="PROSITE" id="PS50011">
    <property type="entry name" value="PROTEIN_KINASE_DOM"/>
    <property type="match status" value="1"/>
</dbReference>
<dbReference type="Proteomes" id="UP000324800">
    <property type="component" value="Unassembled WGS sequence"/>
</dbReference>
<dbReference type="PANTHER" id="PTHR44899">
    <property type="entry name" value="CAMK FAMILY PROTEIN KINASE"/>
    <property type="match status" value="1"/>
</dbReference>
<keyword evidence="6" id="KW-0067">ATP-binding</keyword>
<feature type="domain" description="Protein kinase" evidence="10">
    <location>
        <begin position="11"/>
        <end position="263"/>
    </location>
</feature>
<dbReference type="GO" id="GO:0004674">
    <property type="term" value="F:protein serine/threonine kinase activity"/>
    <property type="evidence" value="ECO:0007669"/>
    <property type="project" value="UniProtKB-KW"/>
</dbReference>
<evidence type="ECO:0000256" key="8">
    <source>
        <dbReference type="ARBA" id="ARBA00048679"/>
    </source>
</evidence>
<dbReference type="SUPFAM" id="SSF56112">
    <property type="entry name" value="Protein kinase-like (PK-like)"/>
    <property type="match status" value="1"/>
</dbReference>
<evidence type="ECO:0000259" key="10">
    <source>
        <dbReference type="PROSITE" id="PS50011"/>
    </source>
</evidence>
<evidence type="ECO:0000256" key="2">
    <source>
        <dbReference type="ARBA" id="ARBA00022527"/>
    </source>
</evidence>
<evidence type="ECO:0000313" key="12">
    <source>
        <dbReference type="Proteomes" id="UP000324800"/>
    </source>
</evidence>
<keyword evidence="3" id="KW-0808">Transferase</keyword>
<keyword evidence="4" id="KW-0547">Nucleotide-binding</keyword>
<dbReference type="InterPro" id="IPR000719">
    <property type="entry name" value="Prot_kinase_dom"/>
</dbReference>
<gene>
    <name evidence="11" type="ORF">EZS28_028279</name>
</gene>
<dbReference type="EMBL" id="SNRW01010691">
    <property type="protein sequence ID" value="KAA6376193.1"/>
    <property type="molecule type" value="Genomic_DNA"/>
</dbReference>
<dbReference type="Pfam" id="PF00069">
    <property type="entry name" value="Pkinase"/>
    <property type="match status" value="1"/>
</dbReference>
<evidence type="ECO:0000256" key="6">
    <source>
        <dbReference type="ARBA" id="ARBA00022840"/>
    </source>
</evidence>
<dbReference type="InterPro" id="IPR051131">
    <property type="entry name" value="NEK_Ser/Thr_kinase_NIMA"/>
</dbReference>
<evidence type="ECO:0000256" key="7">
    <source>
        <dbReference type="ARBA" id="ARBA00047899"/>
    </source>
</evidence>
<evidence type="ECO:0000256" key="4">
    <source>
        <dbReference type="ARBA" id="ARBA00022741"/>
    </source>
</evidence>
<dbReference type="InterPro" id="IPR011009">
    <property type="entry name" value="Kinase-like_dom_sf"/>
</dbReference>
<name>A0A5J4V111_9EUKA</name>
<dbReference type="PANTHER" id="PTHR44899:SF3">
    <property type="entry name" value="SERINE_THREONINE-PROTEIN KINASE NEK1"/>
    <property type="match status" value="1"/>
</dbReference>
<keyword evidence="2" id="KW-0723">Serine/threonine-protein kinase</keyword>
<dbReference type="AlphaFoldDB" id="A0A5J4V111"/>
<feature type="region of interest" description="Disordered" evidence="9">
    <location>
        <begin position="292"/>
        <end position="311"/>
    </location>
</feature>
<dbReference type="InterPro" id="IPR008271">
    <property type="entry name" value="Ser/Thr_kinase_AS"/>
</dbReference>
<dbReference type="PROSITE" id="PS00108">
    <property type="entry name" value="PROTEIN_KINASE_ST"/>
    <property type="match status" value="1"/>
</dbReference>
<evidence type="ECO:0000313" key="11">
    <source>
        <dbReference type="EMBL" id="KAA6376193.1"/>
    </source>
</evidence>
<accession>A0A5J4V111</accession>
<protein>
    <recommendedName>
        <fullName evidence="1">non-specific serine/threonine protein kinase</fullName>
        <ecNumber evidence="1">2.7.11.1</ecNumber>
    </recommendedName>
</protein>
<dbReference type="Gene3D" id="1.10.510.10">
    <property type="entry name" value="Transferase(Phosphotransferase) domain 1"/>
    <property type="match status" value="1"/>
</dbReference>
<proteinExistence type="predicted"/>
<dbReference type="GO" id="GO:0005524">
    <property type="term" value="F:ATP binding"/>
    <property type="evidence" value="ECO:0007669"/>
    <property type="project" value="UniProtKB-KW"/>
</dbReference>
<evidence type="ECO:0000256" key="5">
    <source>
        <dbReference type="ARBA" id="ARBA00022777"/>
    </source>
</evidence>
<sequence length="515" mass="59125">MQPQKIGYDSFELIEELEGGAQGRTFYVKLVETGVPYAMKRINYMKKSDKERAEKEIAQMKKLESKFTVRLVYTFQDRADMYLVMEYCENGDLRKVITELQQLPEEERVMRVWAIFGQMIRALDFLHCNGVIHRDIKPANIFVMIDGSVRLGDFGLARDIEGDYYMKEEGTKVYMAAEVFKFKRMDYSTDIFAIGIVTTELLTGHHPFQAPNEQAMIEKIKSGQHSELPEFVPKELKDLITAMLSLDSKRRPTTKQIMQQSTIKMYLRMQEEKEKIIEENFLLKQQLAKQQPQPIASQTKQQSISTQPKVTSEPKIMIEPPVTQATVAQVRKVLTPVESVVLQDVEVSGDTYTNKNGNYCTLLYNPVINKGIVKIEILGVKYLTDFGIADESVRYGRNESPYARGFTQIVYYGCGEGWIRHIGDCTWGNSGFSVDGSRIGMELNMESNPRTLTFFKNDKEQPNFVINIPKAVRIWCYIGLKGASFKIPKFEFLSTPTARHGEGSHAWEYGKEWKK</sequence>
<keyword evidence="5 11" id="KW-0418">Kinase</keyword>
<reference evidence="11 12" key="1">
    <citation type="submission" date="2019-03" db="EMBL/GenBank/DDBJ databases">
        <title>Single cell metagenomics reveals metabolic interactions within the superorganism composed of flagellate Streblomastix strix and complex community of Bacteroidetes bacteria on its surface.</title>
        <authorList>
            <person name="Treitli S.C."/>
            <person name="Kolisko M."/>
            <person name="Husnik F."/>
            <person name="Keeling P."/>
            <person name="Hampl V."/>
        </authorList>
    </citation>
    <scope>NUCLEOTIDE SEQUENCE [LARGE SCALE GENOMIC DNA]</scope>
    <source>
        <strain evidence="11">ST1C</strain>
    </source>
</reference>
<comment type="catalytic activity">
    <reaction evidence="7">
        <text>L-threonyl-[protein] + ATP = O-phospho-L-threonyl-[protein] + ADP + H(+)</text>
        <dbReference type="Rhea" id="RHEA:46608"/>
        <dbReference type="Rhea" id="RHEA-COMP:11060"/>
        <dbReference type="Rhea" id="RHEA-COMP:11605"/>
        <dbReference type="ChEBI" id="CHEBI:15378"/>
        <dbReference type="ChEBI" id="CHEBI:30013"/>
        <dbReference type="ChEBI" id="CHEBI:30616"/>
        <dbReference type="ChEBI" id="CHEBI:61977"/>
        <dbReference type="ChEBI" id="CHEBI:456216"/>
        <dbReference type="EC" id="2.7.11.1"/>
    </reaction>
</comment>
<organism evidence="11 12">
    <name type="scientific">Streblomastix strix</name>
    <dbReference type="NCBI Taxonomy" id="222440"/>
    <lineage>
        <taxon>Eukaryota</taxon>
        <taxon>Metamonada</taxon>
        <taxon>Preaxostyla</taxon>
        <taxon>Oxymonadida</taxon>
        <taxon>Streblomastigidae</taxon>
        <taxon>Streblomastix</taxon>
    </lineage>
</organism>
<comment type="catalytic activity">
    <reaction evidence="8">
        <text>L-seryl-[protein] + ATP = O-phospho-L-seryl-[protein] + ADP + H(+)</text>
        <dbReference type="Rhea" id="RHEA:17989"/>
        <dbReference type="Rhea" id="RHEA-COMP:9863"/>
        <dbReference type="Rhea" id="RHEA-COMP:11604"/>
        <dbReference type="ChEBI" id="CHEBI:15378"/>
        <dbReference type="ChEBI" id="CHEBI:29999"/>
        <dbReference type="ChEBI" id="CHEBI:30616"/>
        <dbReference type="ChEBI" id="CHEBI:83421"/>
        <dbReference type="ChEBI" id="CHEBI:456216"/>
        <dbReference type="EC" id="2.7.11.1"/>
    </reaction>
</comment>
<feature type="compositionally biased region" description="Polar residues" evidence="9">
    <location>
        <begin position="295"/>
        <end position="310"/>
    </location>
</feature>
<evidence type="ECO:0000256" key="9">
    <source>
        <dbReference type="SAM" id="MobiDB-lite"/>
    </source>
</evidence>